<name>A0A0N7L4W9_PLAHL</name>
<keyword evidence="3" id="KW-1185">Reference proteome</keyword>
<accession>A0A0N7L4W9</accession>
<protein>
    <submittedName>
        <fullName evidence="2">Uncharacterized protein</fullName>
    </submittedName>
</protein>
<dbReference type="GeneID" id="36405131"/>
<dbReference type="EMBL" id="CCYD01000442">
    <property type="protein sequence ID" value="CEG39843.1"/>
    <property type="molecule type" value="Genomic_DNA"/>
</dbReference>
<dbReference type="AlphaFoldDB" id="A0A0N7L4W9"/>
<proteinExistence type="predicted"/>
<feature type="compositionally biased region" description="Low complexity" evidence="1">
    <location>
        <begin position="40"/>
        <end position="50"/>
    </location>
</feature>
<organism evidence="2 3">
    <name type="scientific">Plasmopara halstedii</name>
    <name type="common">Downy mildew of sunflower</name>
    <dbReference type="NCBI Taxonomy" id="4781"/>
    <lineage>
        <taxon>Eukaryota</taxon>
        <taxon>Sar</taxon>
        <taxon>Stramenopiles</taxon>
        <taxon>Oomycota</taxon>
        <taxon>Peronosporomycetes</taxon>
        <taxon>Peronosporales</taxon>
        <taxon>Peronosporaceae</taxon>
        <taxon>Plasmopara</taxon>
    </lineage>
</organism>
<dbReference type="RefSeq" id="XP_024576212.1">
    <property type="nucleotide sequence ID" value="XM_024725434.1"/>
</dbReference>
<evidence type="ECO:0000313" key="3">
    <source>
        <dbReference type="Proteomes" id="UP000054928"/>
    </source>
</evidence>
<evidence type="ECO:0000313" key="2">
    <source>
        <dbReference type="EMBL" id="CEG39843.1"/>
    </source>
</evidence>
<evidence type="ECO:0000256" key="1">
    <source>
        <dbReference type="SAM" id="MobiDB-lite"/>
    </source>
</evidence>
<reference evidence="3" key="1">
    <citation type="submission" date="2014-09" db="EMBL/GenBank/DDBJ databases">
        <authorList>
            <person name="Sharma Rahul"/>
            <person name="Thines Marco"/>
        </authorList>
    </citation>
    <scope>NUCLEOTIDE SEQUENCE [LARGE SCALE GENOMIC DNA]</scope>
</reference>
<dbReference type="Proteomes" id="UP000054928">
    <property type="component" value="Unassembled WGS sequence"/>
</dbReference>
<feature type="region of interest" description="Disordered" evidence="1">
    <location>
        <begin position="40"/>
        <end position="59"/>
    </location>
</feature>
<sequence>MHDRDPNKDVCENLHVAGSSASKNFVINIVRLVLKSIASSSVSGGTSRVADNNSLAKDS</sequence>